<dbReference type="GO" id="GO:0000150">
    <property type="term" value="F:DNA strand exchange activity"/>
    <property type="evidence" value="ECO:0007669"/>
    <property type="project" value="InterPro"/>
</dbReference>
<reference evidence="4 5" key="1">
    <citation type="journal article" date="2018" name="Int. J. Syst. Evol. Microbiol.">
        <title>Bifidobacterium callitrichidarum sp. nov. from the faeces of the emperor tamarin (Saguinus imperator).</title>
        <authorList>
            <person name="Modesto M."/>
            <person name="Michelini S."/>
            <person name="Sansosti M.C."/>
            <person name="De Filippo C."/>
            <person name="Cavalieri D."/>
            <person name="Qvirist L."/>
            <person name="Andlid T."/>
            <person name="Spiezio C."/>
            <person name="Sandri C."/>
            <person name="Pascarelli S."/>
            <person name="Sgorbati B."/>
            <person name="Mattarelli P."/>
        </authorList>
    </citation>
    <scope>NUCLEOTIDE SEQUENCE [LARGE SCALE GENOMIC DNA]</scope>
    <source>
        <strain evidence="4 5">TRI 5</strain>
    </source>
</reference>
<protein>
    <submittedName>
        <fullName evidence="4">IS607 family transposase</fullName>
    </submittedName>
</protein>
<gene>
    <name evidence="4" type="ORF">DF196_02285</name>
</gene>
<proteinExistence type="predicted"/>
<dbReference type="PANTHER" id="PTHR30461">
    <property type="entry name" value="DNA-INVERTASE FROM LAMBDOID PROPHAGE"/>
    <property type="match status" value="1"/>
</dbReference>
<evidence type="ECO:0000313" key="5">
    <source>
        <dbReference type="Proteomes" id="UP000245876"/>
    </source>
</evidence>
<dbReference type="InterPro" id="IPR006119">
    <property type="entry name" value="Resolv_N"/>
</dbReference>
<dbReference type="InterPro" id="IPR036162">
    <property type="entry name" value="Resolvase-like_N_sf"/>
</dbReference>
<evidence type="ECO:0000313" key="4">
    <source>
        <dbReference type="EMBL" id="PWG66752.1"/>
    </source>
</evidence>
<dbReference type="GO" id="GO:0003677">
    <property type="term" value="F:DNA binding"/>
    <property type="evidence" value="ECO:0007669"/>
    <property type="project" value="UniProtKB-KW"/>
</dbReference>
<dbReference type="Pfam" id="PF00239">
    <property type="entry name" value="Resolvase"/>
    <property type="match status" value="1"/>
</dbReference>
<keyword evidence="2" id="KW-0233">DNA recombination</keyword>
<dbReference type="EMBL" id="QFFM01000003">
    <property type="protein sequence ID" value="PWG66752.1"/>
    <property type="molecule type" value="Genomic_DNA"/>
</dbReference>
<dbReference type="AlphaFoldDB" id="A0A2U2NCA6"/>
<organism evidence="4 5">
    <name type="scientific">Bifidobacterium callitrichidarum</name>
    <dbReference type="NCBI Taxonomy" id="2052941"/>
    <lineage>
        <taxon>Bacteria</taxon>
        <taxon>Bacillati</taxon>
        <taxon>Actinomycetota</taxon>
        <taxon>Actinomycetes</taxon>
        <taxon>Bifidobacteriales</taxon>
        <taxon>Bifidobacteriaceae</taxon>
        <taxon>Bifidobacterium</taxon>
    </lineage>
</organism>
<dbReference type="InterPro" id="IPR048046">
    <property type="entry name" value="Transpos_IS607"/>
</dbReference>
<dbReference type="InterPro" id="IPR050639">
    <property type="entry name" value="SSR_resolvase"/>
</dbReference>
<dbReference type="SMART" id="SM00857">
    <property type="entry name" value="Resolvase"/>
    <property type="match status" value="1"/>
</dbReference>
<dbReference type="PANTHER" id="PTHR30461:SF2">
    <property type="entry name" value="SERINE RECOMBINASE PINE-RELATED"/>
    <property type="match status" value="1"/>
</dbReference>
<dbReference type="SUPFAM" id="SSF53041">
    <property type="entry name" value="Resolvase-like"/>
    <property type="match status" value="1"/>
</dbReference>
<accession>A0A2U2NCA6</accession>
<evidence type="ECO:0000256" key="2">
    <source>
        <dbReference type="ARBA" id="ARBA00023172"/>
    </source>
</evidence>
<comment type="caution">
    <text evidence="4">The sequence shown here is derived from an EMBL/GenBank/DDBJ whole genome shotgun (WGS) entry which is preliminary data.</text>
</comment>
<keyword evidence="5" id="KW-1185">Reference proteome</keyword>
<sequence length="190" mass="21795">MVFRVIIVGMKLSEYARRHDIKYRAAWERFRKGRIPGAYRDEIGTIIVPDEPEGVNLNNAAIYARVSDPGKRLDQLPAQQKRMEDWAIANGYRIVASVGEVASGVNDRRRRLSALLKRDDWGTLIVEHKDRLTRFGFNWFLLFIEQQGRRIIVVNEASDDRSDLMQDLAAVRKLTGIDPVREVDADASEN</sequence>
<dbReference type="NCBIfam" id="NF033518">
    <property type="entry name" value="transpos_IS607"/>
    <property type="match status" value="1"/>
</dbReference>
<name>A0A2U2NCA6_9BIFI</name>
<dbReference type="Gene3D" id="3.40.50.1390">
    <property type="entry name" value="Resolvase, N-terminal catalytic domain"/>
    <property type="match status" value="1"/>
</dbReference>
<keyword evidence="1" id="KW-0238">DNA-binding</keyword>
<evidence type="ECO:0000256" key="1">
    <source>
        <dbReference type="ARBA" id="ARBA00023125"/>
    </source>
</evidence>
<evidence type="ECO:0000259" key="3">
    <source>
        <dbReference type="SMART" id="SM00857"/>
    </source>
</evidence>
<feature type="domain" description="Resolvase/invertase-type recombinase catalytic" evidence="3">
    <location>
        <begin position="60"/>
        <end position="178"/>
    </location>
</feature>
<dbReference type="Proteomes" id="UP000245876">
    <property type="component" value="Unassembled WGS sequence"/>
</dbReference>